<evidence type="ECO:0000256" key="10">
    <source>
        <dbReference type="SAM" id="SignalP"/>
    </source>
</evidence>
<comment type="subcellular location">
    <subcellularLocation>
        <location evidence="1">Secreted</location>
        <location evidence="1">Cell wall</location>
    </subcellularLocation>
</comment>
<keyword evidence="12" id="KW-1185">Reference proteome</keyword>
<dbReference type="SMART" id="SM00710">
    <property type="entry name" value="PbH1"/>
    <property type="match status" value="3"/>
</dbReference>
<dbReference type="AlphaFoldDB" id="A0AAW1M187"/>
<evidence type="ECO:0000256" key="2">
    <source>
        <dbReference type="ARBA" id="ARBA00008834"/>
    </source>
</evidence>
<feature type="signal peptide" evidence="10">
    <location>
        <begin position="1"/>
        <end position="20"/>
    </location>
</feature>
<evidence type="ECO:0000256" key="8">
    <source>
        <dbReference type="PROSITE-ProRule" id="PRU10052"/>
    </source>
</evidence>
<sequence length="396" mass="42018">MSNIPLFLSLFYLFVSVVKCQTVIDISKYGVKPNADATQGLTDAWKEACASTTPSKIVVPPGSYMLNAIKFAGPCKGPITIELAGNFKAPADPSQMKGADSWVRVEHVDGLTISGVKGGGSFDGQGQTAWKQNDCAKTGKCDSLPYNFRFNFLNNCKISGISSINSKLYHMGVLGCKDLTLYDITIEAPADSLNTDGIHIGRSERVNLTLAKIGTGDDCVSMGDGVKQIHVQSVTCGPGHGISIGSLGRYPNEAPVTGVTVKNCTISNTDNGVRIKSWLNSYEAIASDLHFEDITVNNVLNPILVDQEYCPYNHCKAKTPSKVKLSNISFKNVKGTAGSKEVVKLICSSGSPCEKVELGDIDLTFKGGAAVSMCKNVKPILSGKQNPVACGVPAPA</sequence>
<proteinExistence type="inferred from homology"/>
<feature type="chain" id="PRO_5044024912" description="Polygalacturonase" evidence="10">
    <location>
        <begin position="21"/>
        <end position="396"/>
    </location>
</feature>
<dbReference type="InterPro" id="IPR011050">
    <property type="entry name" value="Pectin_lyase_fold/virulence"/>
</dbReference>
<dbReference type="PROSITE" id="PS00502">
    <property type="entry name" value="POLYGALACTURONASE"/>
    <property type="match status" value="1"/>
</dbReference>
<dbReference type="InterPro" id="IPR006626">
    <property type="entry name" value="PbH1"/>
</dbReference>
<keyword evidence="3" id="KW-0134">Cell wall</keyword>
<reference evidence="11" key="1">
    <citation type="submission" date="2024-03" db="EMBL/GenBank/DDBJ databases">
        <title>WGS assembly of Saponaria officinalis var. Norfolk2.</title>
        <authorList>
            <person name="Jenkins J."/>
            <person name="Shu S."/>
            <person name="Grimwood J."/>
            <person name="Barry K."/>
            <person name="Goodstein D."/>
            <person name="Schmutz J."/>
            <person name="Leebens-Mack J."/>
            <person name="Osbourn A."/>
        </authorList>
    </citation>
    <scope>NUCLEOTIDE SEQUENCE [LARGE SCALE GENOMIC DNA]</scope>
    <source>
        <strain evidence="11">JIC</strain>
    </source>
</reference>
<evidence type="ECO:0000313" key="12">
    <source>
        <dbReference type="Proteomes" id="UP001443914"/>
    </source>
</evidence>
<protein>
    <recommendedName>
        <fullName evidence="13">Polygalacturonase</fullName>
    </recommendedName>
</protein>
<dbReference type="Gene3D" id="2.160.20.10">
    <property type="entry name" value="Single-stranded right-handed beta-helix, Pectin lyase-like"/>
    <property type="match status" value="1"/>
</dbReference>
<evidence type="ECO:0000256" key="3">
    <source>
        <dbReference type="ARBA" id="ARBA00022512"/>
    </source>
</evidence>
<keyword evidence="4" id="KW-0964">Secreted</keyword>
<dbReference type="SUPFAM" id="SSF51126">
    <property type="entry name" value="Pectin lyase-like"/>
    <property type="match status" value="1"/>
</dbReference>
<evidence type="ECO:0000256" key="9">
    <source>
        <dbReference type="RuleBase" id="RU361169"/>
    </source>
</evidence>
<evidence type="ECO:0000256" key="6">
    <source>
        <dbReference type="ARBA" id="ARBA00023295"/>
    </source>
</evidence>
<keyword evidence="5 9" id="KW-0378">Hydrolase</keyword>
<gene>
    <name evidence="11" type="ORF">RND81_03G188100</name>
</gene>
<dbReference type="EMBL" id="JBDFQZ010000003">
    <property type="protein sequence ID" value="KAK9742645.1"/>
    <property type="molecule type" value="Genomic_DNA"/>
</dbReference>
<dbReference type="GO" id="GO:0004650">
    <property type="term" value="F:polygalacturonase activity"/>
    <property type="evidence" value="ECO:0007669"/>
    <property type="project" value="InterPro"/>
</dbReference>
<organism evidence="11 12">
    <name type="scientific">Saponaria officinalis</name>
    <name type="common">Common soapwort</name>
    <name type="synonym">Lychnis saponaria</name>
    <dbReference type="NCBI Taxonomy" id="3572"/>
    <lineage>
        <taxon>Eukaryota</taxon>
        <taxon>Viridiplantae</taxon>
        <taxon>Streptophyta</taxon>
        <taxon>Embryophyta</taxon>
        <taxon>Tracheophyta</taxon>
        <taxon>Spermatophyta</taxon>
        <taxon>Magnoliopsida</taxon>
        <taxon>eudicotyledons</taxon>
        <taxon>Gunneridae</taxon>
        <taxon>Pentapetalae</taxon>
        <taxon>Caryophyllales</taxon>
        <taxon>Caryophyllaceae</taxon>
        <taxon>Caryophylleae</taxon>
        <taxon>Saponaria</taxon>
    </lineage>
</organism>
<accession>A0AAW1M187</accession>
<evidence type="ECO:0000256" key="5">
    <source>
        <dbReference type="ARBA" id="ARBA00022801"/>
    </source>
</evidence>
<keyword evidence="6 9" id="KW-0326">Glycosidase</keyword>
<dbReference type="Proteomes" id="UP001443914">
    <property type="component" value="Unassembled WGS sequence"/>
</dbReference>
<dbReference type="PANTHER" id="PTHR31375">
    <property type="match status" value="1"/>
</dbReference>
<feature type="active site" evidence="8">
    <location>
        <position position="240"/>
    </location>
</feature>
<keyword evidence="10" id="KW-0732">Signal</keyword>
<comment type="similarity">
    <text evidence="2 9">Belongs to the glycosyl hydrolase 28 family.</text>
</comment>
<evidence type="ECO:0000256" key="1">
    <source>
        <dbReference type="ARBA" id="ARBA00004191"/>
    </source>
</evidence>
<comment type="caution">
    <text evidence="11">The sequence shown here is derived from an EMBL/GenBank/DDBJ whole genome shotgun (WGS) entry which is preliminary data.</text>
</comment>
<evidence type="ECO:0000256" key="7">
    <source>
        <dbReference type="ARBA" id="ARBA00023316"/>
    </source>
</evidence>
<keyword evidence="7" id="KW-0961">Cell wall biogenesis/degradation</keyword>
<evidence type="ECO:0008006" key="13">
    <source>
        <dbReference type="Google" id="ProtNLM"/>
    </source>
</evidence>
<evidence type="ECO:0000256" key="4">
    <source>
        <dbReference type="ARBA" id="ARBA00022525"/>
    </source>
</evidence>
<dbReference type="InterPro" id="IPR012334">
    <property type="entry name" value="Pectin_lyas_fold"/>
</dbReference>
<name>A0AAW1M187_SAPOF</name>
<dbReference type="GO" id="GO:0071555">
    <property type="term" value="P:cell wall organization"/>
    <property type="evidence" value="ECO:0007669"/>
    <property type="project" value="UniProtKB-KW"/>
</dbReference>
<dbReference type="InterPro" id="IPR000743">
    <property type="entry name" value="Glyco_hydro_28"/>
</dbReference>
<dbReference type="FunFam" id="2.160.20.10:FF:000004">
    <property type="entry name" value="Pectin lyase-like superfamily protein"/>
    <property type="match status" value="1"/>
</dbReference>
<evidence type="ECO:0000313" key="11">
    <source>
        <dbReference type="EMBL" id="KAK9742645.1"/>
    </source>
</evidence>
<dbReference type="Pfam" id="PF00295">
    <property type="entry name" value="Glyco_hydro_28"/>
    <property type="match status" value="1"/>
</dbReference>
<dbReference type="GO" id="GO:0005975">
    <property type="term" value="P:carbohydrate metabolic process"/>
    <property type="evidence" value="ECO:0007669"/>
    <property type="project" value="InterPro"/>
</dbReference>